<organism evidence="7 8">
    <name type="scientific">Linderina pennispora</name>
    <dbReference type="NCBI Taxonomy" id="61395"/>
    <lineage>
        <taxon>Eukaryota</taxon>
        <taxon>Fungi</taxon>
        <taxon>Fungi incertae sedis</taxon>
        <taxon>Zoopagomycota</taxon>
        <taxon>Kickxellomycotina</taxon>
        <taxon>Kickxellomycetes</taxon>
        <taxon>Kickxellales</taxon>
        <taxon>Kickxellaceae</taxon>
        <taxon>Linderina</taxon>
    </lineage>
</organism>
<evidence type="ECO:0000259" key="6">
    <source>
        <dbReference type="PROSITE" id="PS50011"/>
    </source>
</evidence>
<dbReference type="GO" id="GO:0005524">
    <property type="term" value="F:ATP binding"/>
    <property type="evidence" value="ECO:0007669"/>
    <property type="project" value="UniProtKB-KW"/>
</dbReference>
<dbReference type="Gene3D" id="3.30.200.20">
    <property type="entry name" value="Phosphorylase Kinase, domain 1"/>
    <property type="match status" value="1"/>
</dbReference>
<dbReference type="GO" id="GO:0001664">
    <property type="term" value="F:G protein-coupled receptor binding"/>
    <property type="evidence" value="ECO:0007669"/>
    <property type="project" value="TreeGrafter"/>
</dbReference>
<dbReference type="Pfam" id="PF00069">
    <property type="entry name" value="Pkinase"/>
    <property type="match status" value="1"/>
</dbReference>
<dbReference type="STRING" id="61395.A0A1Y1WJB7"/>
<evidence type="ECO:0000256" key="5">
    <source>
        <dbReference type="ARBA" id="ARBA00022840"/>
    </source>
</evidence>
<dbReference type="InterPro" id="IPR011009">
    <property type="entry name" value="Kinase-like_dom_sf"/>
</dbReference>
<keyword evidence="4 7" id="KW-0418">Kinase</keyword>
<evidence type="ECO:0000313" key="7">
    <source>
        <dbReference type="EMBL" id="ORX73316.1"/>
    </source>
</evidence>
<dbReference type="Proteomes" id="UP000193922">
    <property type="component" value="Unassembled WGS sequence"/>
</dbReference>
<evidence type="ECO:0000256" key="4">
    <source>
        <dbReference type="ARBA" id="ARBA00022777"/>
    </source>
</evidence>
<evidence type="ECO:0000313" key="8">
    <source>
        <dbReference type="Proteomes" id="UP000193922"/>
    </source>
</evidence>
<dbReference type="Gene3D" id="1.10.510.10">
    <property type="entry name" value="Transferase(Phosphotransferase) domain 1"/>
    <property type="match status" value="1"/>
</dbReference>
<dbReference type="PROSITE" id="PS00108">
    <property type="entry name" value="PROTEIN_KINASE_ST"/>
    <property type="match status" value="1"/>
</dbReference>
<evidence type="ECO:0000256" key="3">
    <source>
        <dbReference type="ARBA" id="ARBA00022741"/>
    </source>
</evidence>
<feature type="domain" description="Protein kinase" evidence="6">
    <location>
        <begin position="1"/>
        <end position="132"/>
    </location>
</feature>
<dbReference type="GO" id="GO:0009966">
    <property type="term" value="P:regulation of signal transduction"/>
    <property type="evidence" value="ECO:0007669"/>
    <property type="project" value="TreeGrafter"/>
</dbReference>
<name>A0A1Y1WJB7_9FUNG</name>
<reference evidence="7 8" key="1">
    <citation type="submission" date="2016-07" db="EMBL/GenBank/DDBJ databases">
        <title>Pervasive Adenine N6-methylation of Active Genes in Fungi.</title>
        <authorList>
            <consortium name="DOE Joint Genome Institute"/>
            <person name="Mondo S.J."/>
            <person name="Dannebaum R.O."/>
            <person name="Kuo R.C."/>
            <person name="Labutti K."/>
            <person name="Haridas S."/>
            <person name="Kuo A."/>
            <person name="Salamov A."/>
            <person name="Ahrendt S.R."/>
            <person name="Lipzen A."/>
            <person name="Sullivan W."/>
            <person name="Andreopoulos W.B."/>
            <person name="Clum A."/>
            <person name="Lindquist E."/>
            <person name="Daum C."/>
            <person name="Ramamoorthy G.K."/>
            <person name="Gryganskyi A."/>
            <person name="Culley D."/>
            <person name="Magnuson J.K."/>
            <person name="James T.Y."/>
            <person name="O'Malley M.A."/>
            <person name="Stajich J.E."/>
            <person name="Spatafora J.W."/>
            <person name="Visel A."/>
            <person name="Grigoriev I.V."/>
        </authorList>
    </citation>
    <scope>NUCLEOTIDE SEQUENCE [LARGE SCALE GENOMIC DNA]</scope>
    <source>
        <strain evidence="7 8">ATCC 12442</strain>
    </source>
</reference>
<sequence>MFMVMDLMMGGDLRFHMQRRRFVEGVIRFWVAEIACAINYLHTTHNVVHRDIKPDNILMDDKGHVALTDFNIATRIQDDRRHYSVAGTANYMAPELVSGHGYTYSVDWWSLGVVMYECVYGKASIPARQILK</sequence>
<protein>
    <submittedName>
        <fullName evidence="7">Kinase-like protein</fullName>
    </submittedName>
</protein>
<gene>
    <name evidence="7" type="ORF">DL89DRAFT_309461</name>
</gene>
<proteinExistence type="predicted"/>
<dbReference type="RefSeq" id="XP_040746656.1">
    <property type="nucleotide sequence ID" value="XM_040890948.1"/>
</dbReference>
<keyword evidence="2" id="KW-0808">Transferase</keyword>
<accession>A0A1Y1WJB7</accession>
<dbReference type="SMART" id="SM00220">
    <property type="entry name" value="S_TKc"/>
    <property type="match status" value="1"/>
</dbReference>
<dbReference type="InterPro" id="IPR000719">
    <property type="entry name" value="Prot_kinase_dom"/>
</dbReference>
<keyword evidence="3" id="KW-0547">Nucleotide-binding</keyword>
<dbReference type="PANTHER" id="PTHR24355">
    <property type="entry name" value="G PROTEIN-COUPLED RECEPTOR KINASE/RIBOSOMAL PROTEIN S6 KINASE"/>
    <property type="match status" value="1"/>
</dbReference>
<dbReference type="EMBL" id="MCFD01000002">
    <property type="protein sequence ID" value="ORX73316.1"/>
    <property type="molecule type" value="Genomic_DNA"/>
</dbReference>
<dbReference type="GeneID" id="63807596"/>
<evidence type="ECO:0000256" key="2">
    <source>
        <dbReference type="ARBA" id="ARBA00022679"/>
    </source>
</evidence>
<comment type="caution">
    <text evidence="7">The sequence shown here is derived from an EMBL/GenBank/DDBJ whole genome shotgun (WGS) entry which is preliminary data.</text>
</comment>
<dbReference type="PROSITE" id="PS50011">
    <property type="entry name" value="PROTEIN_KINASE_DOM"/>
    <property type="match status" value="1"/>
</dbReference>
<evidence type="ECO:0000256" key="1">
    <source>
        <dbReference type="ARBA" id="ARBA00022527"/>
    </source>
</evidence>
<dbReference type="AlphaFoldDB" id="A0A1Y1WJB7"/>
<dbReference type="PANTHER" id="PTHR24355:SF30">
    <property type="entry name" value="SERINE_THREONINE-PROTEIN KINASE 32B ISOFORM X1"/>
    <property type="match status" value="1"/>
</dbReference>
<dbReference type="GO" id="GO:0007186">
    <property type="term" value="P:G protein-coupled receptor signaling pathway"/>
    <property type="evidence" value="ECO:0007669"/>
    <property type="project" value="TreeGrafter"/>
</dbReference>
<keyword evidence="8" id="KW-1185">Reference proteome</keyword>
<keyword evidence="1" id="KW-0723">Serine/threonine-protein kinase</keyword>
<dbReference type="OrthoDB" id="354826at2759"/>
<dbReference type="InterPro" id="IPR008271">
    <property type="entry name" value="Ser/Thr_kinase_AS"/>
</dbReference>
<dbReference type="GO" id="GO:0004703">
    <property type="term" value="F:G protein-coupled receptor kinase activity"/>
    <property type="evidence" value="ECO:0007669"/>
    <property type="project" value="TreeGrafter"/>
</dbReference>
<dbReference type="SUPFAM" id="SSF56112">
    <property type="entry name" value="Protein kinase-like (PK-like)"/>
    <property type="match status" value="1"/>
</dbReference>
<keyword evidence="5" id="KW-0067">ATP-binding</keyword>